<feature type="transmembrane region" description="Helical" evidence="5">
    <location>
        <begin position="1220"/>
        <end position="1235"/>
    </location>
</feature>
<dbReference type="PROSITE" id="PS50003">
    <property type="entry name" value="PH_DOMAIN"/>
    <property type="match status" value="1"/>
</dbReference>
<evidence type="ECO:0000259" key="7">
    <source>
        <dbReference type="PROSITE" id="PS50003"/>
    </source>
</evidence>
<feature type="transmembrane region" description="Helical" evidence="5">
    <location>
        <begin position="1133"/>
        <end position="1155"/>
    </location>
</feature>
<keyword evidence="10" id="KW-1185">Reference proteome</keyword>
<feature type="transmembrane region" description="Helical" evidence="5">
    <location>
        <begin position="1373"/>
        <end position="1392"/>
    </location>
</feature>
<dbReference type="Proteomes" id="UP000241769">
    <property type="component" value="Unassembled WGS sequence"/>
</dbReference>
<dbReference type="SUPFAM" id="SSF50729">
    <property type="entry name" value="PH domain-like"/>
    <property type="match status" value="2"/>
</dbReference>
<name>A0A2P6N3R7_9EUKA</name>
<evidence type="ECO:0000313" key="10">
    <source>
        <dbReference type="Proteomes" id="UP000241769"/>
    </source>
</evidence>
<dbReference type="InterPro" id="IPR001452">
    <property type="entry name" value="SH3_domain"/>
</dbReference>
<feature type="domain" description="PH" evidence="7">
    <location>
        <begin position="252"/>
        <end position="351"/>
    </location>
</feature>
<dbReference type="SMART" id="SM00324">
    <property type="entry name" value="RhoGAP"/>
    <property type="match status" value="1"/>
</dbReference>
<evidence type="ECO:0000259" key="6">
    <source>
        <dbReference type="PROSITE" id="PS50002"/>
    </source>
</evidence>
<dbReference type="Gene3D" id="2.30.30.40">
    <property type="entry name" value="SH3 Domains"/>
    <property type="match status" value="1"/>
</dbReference>
<dbReference type="PANTHER" id="PTHR15228:SF24">
    <property type="entry name" value="RHO-GAP DOMAIN-CONTAINING PROTEIN"/>
    <property type="match status" value="1"/>
</dbReference>
<dbReference type="SMART" id="SM00326">
    <property type="entry name" value="SH3"/>
    <property type="match status" value="1"/>
</dbReference>
<dbReference type="SMART" id="SM00233">
    <property type="entry name" value="PH"/>
    <property type="match status" value="2"/>
</dbReference>
<dbReference type="InterPro" id="IPR036028">
    <property type="entry name" value="SH3-like_dom_sf"/>
</dbReference>
<feature type="domain" description="Rho-GAP" evidence="8">
    <location>
        <begin position="361"/>
        <end position="578"/>
    </location>
</feature>
<evidence type="ECO:0000259" key="8">
    <source>
        <dbReference type="PROSITE" id="PS50238"/>
    </source>
</evidence>
<dbReference type="InParanoid" id="A0A2P6N3R7"/>
<dbReference type="Gene3D" id="2.30.29.30">
    <property type="entry name" value="Pleckstrin-homology domain (PH domain)/Phosphotyrosine-binding domain (PTB)"/>
    <property type="match status" value="2"/>
</dbReference>
<reference evidence="9 10" key="1">
    <citation type="journal article" date="2018" name="Genome Biol. Evol.">
        <title>Multiple Roots of Fruiting Body Formation in Amoebozoa.</title>
        <authorList>
            <person name="Hillmann F."/>
            <person name="Forbes G."/>
            <person name="Novohradska S."/>
            <person name="Ferling I."/>
            <person name="Riege K."/>
            <person name="Groth M."/>
            <person name="Westermann M."/>
            <person name="Marz M."/>
            <person name="Spaller T."/>
            <person name="Winckler T."/>
            <person name="Schaap P."/>
            <person name="Glockner G."/>
        </authorList>
    </citation>
    <scope>NUCLEOTIDE SEQUENCE [LARGE SCALE GENOMIC DNA]</scope>
    <source>
        <strain evidence="9 10">Jena</strain>
    </source>
</reference>
<dbReference type="OrthoDB" id="185175at2759"/>
<keyword evidence="5" id="KW-0472">Membrane</keyword>
<keyword evidence="2" id="KW-0343">GTPase activation</keyword>
<keyword evidence="4" id="KW-0175">Coiled coil</keyword>
<feature type="transmembrane region" description="Helical" evidence="5">
    <location>
        <begin position="1247"/>
        <end position="1268"/>
    </location>
</feature>
<accession>A0A2P6N3R7</accession>
<dbReference type="EMBL" id="MDYQ01000215">
    <property type="protein sequence ID" value="PRP78605.1"/>
    <property type="molecule type" value="Genomic_DNA"/>
</dbReference>
<dbReference type="InterPro" id="IPR000198">
    <property type="entry name" value="RhoGAP_dom"/>
</dbReference>
<feature type="transmembrane region" description="Helical" evidence="5">
    <location>
        <begin position="1302"/>
        <end position="1325"/>
    </location>
</feature>
<feature type="domain" description="SH3" evidence="6">
    <location>
        <begin position="819"/>
        <end position="884"/>
    </location>
</feature>
<feature type="transmembrane region" description="Helical" evidence="5">
    <location>
        <begin position="1193"/>
        <end position="1214"/>
    </location>
</feature>
<evidence type="ECO:0000256" key="3">
    <source>
        <dbReference type="PROSITE-ProRule" id="PRU00192"/>
    </source>
</evidence>
<sequence length="1413" mass="159567">MGGCTLNAFVPKAPPSDCLSAETYKPQHIVGEFINNTNSRQKKQTTASDSRMLKNLDNTRALRSREHVAEGSVIEAVDPLTTRILSQHAMKASDLKEQIIKYISDHRLVVEACHEREIVRPATSDEPPVVISDKDTVEVIAGEVLDYWRRPSAISAVVASGFHQMSSKIREMAVDMASPLCQSLYSLRKGFGITESVVCKHLPDRVLCDPSRLISFNCNFAPTQLLQTGSGMLVLMPLSLFSKLSYSEASDGCEKEGVMYKSSANAKGKTSKKKRNVILRDNVLLYYASKEDKSPCGIIPCEYYSVHLDEKGSIVMTKGNFELNLKTRYVLAPAEESTVQDWLSRIQDKCVPGGDTKVFGVGLAPLLSRYTGEAINPIPVVMRKTTSWLDNYGLDVEGIFRMSGVQSQLEDYKRMFDKGKVFEFGKPAFARDARDTLPETDAHTVAGLFKLYLRELPEPLITYELYDDFIQMASEADHQKKVQRAIELVHQLPEVNRVVLRFISNFLSRVAKFSEINKMTPSNLAIVFSPNMLRCALLLHLDSTSHRLKGHDPMKVMRDSSAANDVVVLFITEDTRIFRDVGVTISKRRDTEEGKESVEGGLRETAIIQPLLNTRRQPEQSNAPLIKKLNLKLFASDATIKEGLLSRKGKSGWSEVWMKLTRQKAIVCKPKDKSQKEILDLNYCLIGNSADKPHCFVLSMSNGGVESFAAGSAEECAVGRGLAQHRSTGDAPVYGFSQGNPFIHTQSLKVRQIAKLLTGRGSVASNQGMSNSTSRSSFAEEESVSMREVELQKENVQLRQQLAQARARIVELERRLRDGGEEMVVAKYKYEAIAPSQISLAVGDHLKVTAKTGTAGGPGWWEGISQRTGDKGLFPSNYVKKSTKTFQEEYDQIPAVVQSLTMTMSAEISALPHRKPAAHIIRVIKYFAILPSDKVRLSHQKGGVEELSDSEIVQFNPATRGHWTDSIVTLNWVSHPKSLQSVEDSSTSRSHHITAVQRTGRNRGPLRGVKNFIRLLHLLLIIPSIANNKFQAPCSLVSPCEFFNACRSCYEQNRAYPPETYKFKTTRKRRSLRTFQVHALVRNERSELRTQTNQENSRMDEDILMDRGDKKTTTWRMGDITPHGDPRSVLTRYILGSIYILLAIFSLILLLRVFFNLRKAQIRPRIIYALKRSWLLFALNHKETLQNYIYPKLWLLVFVDYVPEVGNCCVFFSFRQILQFTIYFVLLFYIIDLYYSGTGKVQSRQSLWYLFALTEFLVISLVLSYSFYFAHFRCEFALTYINAKICAAESSRYSQTDITLQAIFISTLAIILVVNFIIWGVLLSQRLRHALKHSRRKNYVLRRKQLRLLVGVCTVNFALHAAANVIHNRYPQAPYSSSTPYYILLIVFYFGVSEQIPMAMVLEEGEGTITYDR</sequence>
<keyword evidence="5" id="KW-0812">Transmembrane</keyword>
<organism evidence="9 10">
    <name type="scientific">Planoprotostelium fungivorum</name>
    <dbReference type="NCBI Taxonomy" id="1890364"/>
    <lineage>
        <taxon>Eukaryota</taxon>
        <taxon>Amoebozoa</taxon>
        <taxon>Evosea</taxon>
        <taxon>Variosea</taxon>
        <taxon>Cavosteliida</taxon>
        <taxon>Cavosteliaceae</taxon>
        <taxon>Planoprotostelium</taxon>
    </lineage>
</organism>
<gene>
    <name evidence="9" type="ORF">PROFUN_13554</name>
</gene>
<dbReference type="Gene3D" id="1.10.555.10">
    <property type="entry name" value="Rho GTPase activation protein"/>
    <property type="match status" value="1"/>
</dbReference>
<feature type="coiled-coil region" evidence="4">
    <location>
        <begin position="786"/>
        <end position="822"/>
    </location>
</feature>
<feature type="transmembrane region" description="Helical" evidence="5">
    <location>
        <begin position="1346"/>
        <end position="1367"/>
    </location>
</feature>
<dbReference type="GO" id="GO:0005096">
    <property type="term" value="F:GTPase activator activity"/>
    <property type="evidence" value="ECO:0007669"/>
    <property type="project" value="UniProtKB-KW"/>
</dbReference>
<dbReference type="PROSITE" id="PS50002">
    <property type="entry name" value="SH3"/>
    <property type="match status" value="1"/>
</dbReference>
<dbReference type="Pfam" id="PF00620">
    <property type="entry name" value="RhoGAP"/>
    <property type="match status" value="1"/>
</dbReference>
<dbReference type="CDD" id="cd00159">
    <property type="entry name" value="RhoGAP"/>
    <property type="match status" value="1"/>
</dbReference>
<dbReference type="SUPFAM" id="SSF48350">
    <property type="entry name" value="GTPase activation domain, GAP"/>
    <property type="match status" value="1"/>
</dbReference>
<comment type="caution">
    <text evidence="9">The sequence shown here is derived from an EMBL/GenBank/DDBJ whole genome shotgun (WGS) entry which is preliminary data.</text>
</comment>
<dbReference type="InterPro" id="IPR008936">
    <property type="entry name" value="Rho_GTPase_activation_prot"/>
</dbReference>
<evidence type="ECO:0000313" key="9">
    <source>
        <dbReference type="EMBL" id="PRP78605.1"/>
    </source>
</evidence>
<protein>
    <submittedName>
        <fullName evidence="9">Uncharacterized protein</fullName>
    </submittedName>
</protein>
<dbReference type="PROSITE" id="PS50238">
    <property type="entry name" value="RHOGAP"/>
    <property type="match status" value="1"/>
</dbReference>
<dbReference type="Pfam" id="PF00018">
    <property type="entry name" value="SH3_1"/>
    <property type="match status" value="1"/>
</dbReference>
<evidence type="ECO:0000256" key="4">
    <source>
        <dbReference type="SAM" id="Coils"/>
    </source>
</evidence>
<proteinExistence type="predicted"/>
<dbReference type="PANTHER" id="PTHR15228">
    <property type="entry name" value="SPERMATHECAL PHYSIOLOGY VARIANT"/>
    <property type="match status" value="1"/>
</dbReference>
<dbReference type="GO" id="GO:0007165">
    <property type="term" value="P:signal transduction"/>
    <property type="evidence" value="ECO:0007669"/>
    <property type="project" value="InterPro"/>
</dbReference>
<dbReference type="InterPro" id="IPR011993">
    <property type="entry name" value="PH-like_dom_sf"/>
</dbReference>
<dbReference type="InterPro" id="IPR051025">
    <property type="entry name" value="RhoGAP"/>
</dbReference>
<dbReference type="InterPro" id="IPR001849">
    <property type="entry name" value="PH_domain"/>
</dbReference>
<keyword evidence="5" id="KW-1133">Transmembrane helix</keyword>
<keyword evidence="1 3" id="KW-0728">SH3 domain</keyword>
<evidence type="ECO:0000256" key="1">
    <source>
        <dbReference type="ARBA" id="ARBA00022443"/>
    </source>
</evidence>
<dbReference type="CDD" id="cd00821">
    <property type="entry name" value="PH"/>
    <property type="match status" value="1"/>
</dbReference>
<evidence type="ECO:0000256" key="2">
    <source>
        <dbReference type="ARBA" id="ARBA00022468"/>
    </source>
</evidence>
<dbReference type="Pfam" id="PF00169">
    <property type="entry name" value="PH"/>
    <property type="match status" value="2"/>
</dbReference>
<dbReference type="SUPFAM" id="SSF50044">
    <property type="entry name" value="SH3-domain"/>
    <property type="match status" value="1"/>
</dbReference>
<evidence type="ECO:0000256" key="5">
    <source>
        <dbReference type="SAM" id="Phobius"/>
    </source>
</evidence>